<evidence type="ECO:0000256" key="1">
    <source>
        <dbReference type="SAM" id="MobiDB-lite"/>
    </source>
</evidence>
<gene>
    <name evidence="3" type="ORF">BJ085DRAFT_38297</name>
</gene>
<sequence length="292" mass="32156">MIPLVYANLVKGALLHWLTRLRRWPDRVLAAFLRWATFRRIFATWLILVSVMTLTTLVVQRIRAHMRYLRAQSALRLQLVTGLLELLNDHRLAIGHINPTTTGVALGDLTAVADLTLAIKPRFLTVLDHHHDDGNHTTTTSLLEGPSGTDSPMASGSAVMLEGGLLPPSEVEATAVAAAAGALPAGDSLQMATLRLSTLSERLRIQLEEKSLANQPPQDYDLIILKRKVSQTKGDLAFSLGKTDLVSPYTSPYFYSPYSTSPYADTNDAYVKIQSELRTLKGLLLNPKFAFD</sequence>
<keyword evidence="2" id="KW-0812">Transmembrane</keyword>
<accession>A0A4Q0A2R4</accession>
<protein>
    <submittedName>
        <fullName evidence="3">Uncharacterized protein</fullName>
    </submittedName>
</protein>
<dbReference type="Proteomes" id="UP000268162">
    <property type="component" value="Unassembled WGS sequence"/>
</dbReference>
<dbReference type="OrthoDB" id="10365360at2759"/>
<keyword evidence="2" id="KW-1133">Transmembrane helix</keyword>
<keyword evidence="2" id="KW-0472">Membrane</keyword>
<evidence type="ECO:0000256" key="2">
    <source>
        <dbReference type="SAM" id="Phobius"/>
    </source>
</evidence>
<reference evidence="4" key="1">
    <citation type="journal article" date="2018" name="Nat. Microbiol.">
        <title>Leveraging single-cell genomics to expand the fungal tree of life.</title>
        <authorList>
            <person name="Ahrendt S.R."/>
            <person name="Quandt C.A."/>
            <person name="Ciobanu D."/>
            <person name="Clum A."/>
            <person name="Salamov A."/>
            <person name="Andreopoulos B."/>
            <person name="Cheng J.F."/>
            <person name="Woyke T."/>
            <person name="Pelin A."/>
            <person name="Henrissat B."/>
            <person name="Reynolds N.K."/>
            <person name="Benny G.L."/>
            <person name="Smith M.E."/>
            <person name="James T.Y."/>
            <person name="Grigoriev I.V."/>
        </authorList>
    </citation>
    <scope>NUCLEOTIDE SEQUENCE [LARGE SCALE GENOMIC DNA]</scope>
    <source>
        <strain evidence="4">RSA 468</strain>
    </source>
</reference>
<evidence type="ECO:0000313" key="3">
    <source>
        <dbReference type="EMBL" id="RKP39821.1"/>
    </source>
</evidence>
<organism evidence="3 4">
    <name type="scientific">Dimargaris cristalligena</name>
    <dbReference type="NCBI Taxonomy" id="215637"/>
    <lineage>
        <taxon>Eukaryota</taxon>
        <taxon>Fungi</taxon>
        <taxon>Fungi incertae sedis</taxon>
        <taxon>Zoopagomycota</taxon>
        <taxon>Kickxellomycotina</taxon>
        <taxon>Dimargaritomycetes</taxon>
        <taxon>Dimargaritales</taxon>
        <taxon>Dimargaritaceae</taxon>
        <taxon>Dimargaris</taxon>
    </lineage>
</organism>
<feature type="transmembrane region" description="Helical" evidence="2">
    <location>
        <begin position="41"/>
        <end position="59"/>
    </location>
</feature>
<keyword evidence="4" id="KW-1185">Reference proteome</keyword>
<proteinExistence type="predicted"/>
<evidence type="ECO:0000313" key="4">
    <source>
        <dbReference type="Proteomes" id="UP000268162"/>
    </source>
</evidence>
<dbReference type="EMBL" id="ML002242">
    <property type="protein sequence ID" value="RKP39821.1"/>
    <property type="molecule type" value="Genomic_DNA"/>
</dbReference>
<name>A0A4Q0A2R4_9FUNG</name>
<dbReference type="AlphaFoldDB" id="A0A4Q0A2R4"/>
<feature type="region of interest" description="Disordered" evidence="1">
    <location>
        <begin position="135"/>
        <end position="154"/>
    </location>
</feature>